<name>A0A2B4SP64_STYPI</name>
<evidence type="ECO:0000313" key="3">
    <source>
        <dbReference type="EMBL" id="PFX30312.1"/>
    </source>
</evidence>
<comment type="caution">
    <text evidence="3">The sequence shown here is derived from an EMBL/GenBank/DDBJ whole genome shotgun (WGS) entry which is preliminary data.</text>
</comment>
<evidence type="ECO:0000256" key="1">
    <source>
        <dbReference type="ARBA" id="ARBA00006274"/>
    </source>
</evidence>
<dbReference type="AlphaFoldDB" id="A0A2B4SP64"/>
<organism evidence="3 4">
    <name type="scientific">Stylophora pistillata</name>
    <name type="common">Smooth cauliflower coral</name>
    <dbReference type="NCBI Taxonomy" id="50429"/>
    <lineage>
        <taxon>Eukaryota</taxon>
        <taxon>Metazoa</taxon>
        <taxon>Cnidaria</taxon>
        <taxon>Anthozoa</taxon>
        <taxon>Hexacorallia</taxon>
        <taxon>Scleractinia</taxon>
        <taxon>Astrocoeniina</taxon>
        <taxon>Pocilloporidae</taxon>
        <taxon>Stylophora</taxon>
    </lineage>
</organism>
<dbReference type="Gene3D" id="3.40.225.10">
    <property type="entry name" value="Class II aldolase/adducin N-terminal domain"/>
    <property type="match status" value="1"/>
</dbReference>
<sequence length="295" mass="33223">MASNVFSAVLRLQFQITTRSVTKYKQALLFPMSVRQKRSLTYGSTTDYAKEANWKCRQDLATAFRGLHYYGMSEGVCTHLTMMAPAMSGDGEVMLMIPHGLHWSQATPSSLLGVSNKGELVEGNGHVQKESNAIHIGLHNARPDAVCVFHLHSPYTTALVMLEEKVFGMFHQTHCRFYNDFVYDTNYEGVATSSKEGERLAKLIGKKSVLFMGNHGVLFTGSTAAIAFDQAYFMERACMMQMIAMQTGKKLRELPEDISKLTYDQTIEELDYYANAHFEGIRAVLLEKDPEFLNR</sequence>
<accession>A0A2B4SP64</accession>
<dbReference type="SUPFAM" id="SSF53639">
    <property type="entry name" value="AraD/HMP-PK domain-like"/>
    <property type="match status" value="1"/>
</dbReference>
<dbReference type="SMART" id="SM01007">
    <property type="entry name" value="Aldolase_II"/>
    <property type="match status" value="1"/>
</dbReference>
<dbReference type="Proteomes" id="UP000225706">
    <property type="component" value="Unassembled WGS sequence"/>
</dbReference>
<dbReference type="InterPro" id="IPR036409">
    <property type="entry name" value="Aldolase_II/adducin_N_sf"/>
</dbReference>
<dbReference type="OrthoDB" id="3238794at2759"/>
<feature type="domain" description="Class II aldolase/adducin N-terminal" evidence="2">
    <location>
        <begin position="58"/>
        <end position="242"/>
    </location>
</feature>
<dbReference type="PANTHER" id="PTHR10672">
    <property type="entry name" value="ADDUCIN"/>
    <property type="match status" value="1"/>
</dbReference>
<dbReference type="GO" id="GO:0005856">
    <property type="term" value="C:cytoskeleton"/>
    <property type="evidence" value="ECO:0007669"/>
    <property type="project" value="TreeGrafter"/>
</dbReference>
<evidence type="ECO:0000259" key="2">
    <source>
        <dbReference type="SMART" id="SM01007"/>
    </source>
</evidence>
<gene>
    <name evidence="3" type="ORF">AWC38_SpisGene4919</name>
</gene>
<dbReference type="InterPro" id="IPR001303">
    <property type="entry name" value="Aldolase_II/adducin_N"/>
</dbReference>
<dbReference type="PANTHER" id="PTHR10672:SF21">
    <property type="entry name" value="CLASS II ALDOLASE_ADDUCIN N-TERMINAL DOMAIN-CONTAINING PROTEIN"/>
    <property type="match status" value="1"/>
</dbReference>
<dbReference type="InterPro" id="IPR051017">
    <property type="entry name" value="Aldolase-II_Adducin_sf"/>
</dbReference>
<dbReference type="Pfam" id="PF00596">
    <property type="entry name" value="Aldolase_II"/>
    <property type="match status" value="1"/>
</dbReference>
<dbReference type="GO" id="GO:0005886">
    <property type="term" value="C:plasma membrane"/>
    <property type="evidence" value="ECO:0007669"/>
    <property type="project" value="UniProtKB-SubCell"/>
</dbReference>
<evidence type="ECO:0000313" key="4">
    <source>
        <dbReference type="Proteomes" id="UP000225706"/>
    </source>
</evidence>
<protein>
    <submittedName>
        <fullName evidence="3">Putative aldolase class 2 protein CC-1201</fullName>
    </submittedName>
</protein>
<keyword evidence="4" id="KW-1185">Reference proteome</keyword>
<reference evidence="4" key="1">
    <citation type="journal article" date="2017" name="bioRxiv">
        <title>Comparative analysis of the genomes of Stylophora pistillata and Acropora digitifera provides evidence for extensive differences between species of corals.</title>
        <authorList>
            <person name="Voolstra C.R."/>
            <person name="Li Y."/>
            <person name="Liew Y.J."/>
            <person name="Baumgarten S."/>
            <person name="Zoccola D."/>
            <person name="Flot J.-F."/>
            <person name="Tambutte S."/>
            <person name="Allemand D."/>
            <person name="Aranda M."/>
        </authorList>
    </citation>
    <scope>NUCLEOTIDE SEQUENCE [LARGE SCALE GENOMIC DNA]</scope>
</reference>
<proteinExistence type="inferred from homology"/>
<comment type="similarity">
    <text evidence="1">Belongs to the aldolase class II family. Adducin subfamily.</text>
</comment>
<dbReference type="GO" id="GO:0051015">
    <property type="term" value="F:actin filament binding"/>
    <property type="evidence" value="ECO:0007669"/>
    <property type="project" value="TreeGrafter"/>
</dbReference>
<dbReference type="STRING" id="50429.A0A2B4SP64"/>
<dbReference type="EMBL" id="LSMT01000052">
    <property type="protein sequence ID" value="PFX30312.1"/>
    <property type="molecule type" value="Genomic_DNA"/>
</dbReference>